<dbReference type="STRING" id="75922.BST47_13250"/>
<reference evidence="3 4" key="1">
    <citation type="submission" date="2017-02" db="EMBL/GenBank/DDBJ databases">
        <title>The new phylogeny of genus Mycobacterium.</title>
        <authorList>
            <person name="Tortoli E."/>
            <person name="Trovato A."/>
            <person name="Cirillo D.M."/>
        </authorList>
    </citation>
    <scope>NUCLEOTIDE SEQUENCE [LARGE SCALE GENOMIC DNA]</scope>
    <source>
        <strain evidence="3 4">DSM 44338</strain>
    </source>
</reference>
<name>A0A1X0JRB1_9MYCO</name>
<dbReference type="Pfam" id="PF14032">
    <property type="entry name" value="PknH_C"/>
    <property type="match status" value="1"/>
</dbReference>
<feature type="domain" description="PknH-like extracellular" evidence="2">
    <location>
        <begin position="45"/>
        <end position="197"/>
    </location>
</feature>
<comment type="caution">
    <text evidence="3">The sequence shown here is derived from an EMBL/GenBank/DDBJ whole genome shotgun (WGS) entry which is preliminary data.</text>
</comment>
<accession>A0A1X0JRB1</accession>
<dbReference type="RefSeq" id="WP_083125988.1">
    <property type="nucleotide sequence ID" value="NZ_MVIM01000006.1"/>
</dbReference>
<protein>
    <recommendedName>
        <fullName evidence="2">PknH-like extracellular domain-containing protein</fullName>
    </recommendedName>
</protein>
<dbReference type="Gene3D" id="3.40.1000.70">
    <property type="entry name" value="PknH-like extracellular domain"/>
    <property type="match status" value="1"/>
</dbReference>
<feature type="signal peptide" evidence="1">
    <location>
        <begin position="1"/>
        <end position="26"/>
    </location>
</feature>
<organism evidence="3 4">
    <name type="scientific">Mycolicibacterium tusciae</name>
    <dbReference type="NCBI Taxonomy" id="75922"/>
    <lineage>
        <taxon>Bacteria</taxon>
        <taxon>Bacillati</taxon>
        <taxon>Actinomycetota</taxon>
        <taxon>Actinomycetes</taxon>
        <taxon>Mycobacteriales</taxon>
        <taxon>Mycobacteriaceae</taxon>
        <taxon>Mycolicibacterium</taxon>
    </lineage>
</organism>
<keyword evidence="4" id="KW-1185">Reference proteome</keyword>
<dbReference type="InterPro" id="IPR026954">
    <property type="entry name" value="PknH-like_Extracell"/>
</dbReference>
<dbReference type="PROSITE" id="PS51257">
    <property type="entry name" value="PROKAR_LIPOPROTEIN"/>
    <property type="match status" value="1"/>
</dbReference>
<keyword evidence="1" id="KW-0732">Signal</keyword>
<evidence type="ECO:0000259" key="2">
    <source>
        <dbReference type="Pfam" id="PF14032"/>
    </source>
</evidence>
<proteinExistence type="predicted"/>
<dbReference type="InterPro" id="IPR038232">
    <property type="entry name" value="PknH-like_Extracell_sf"/>
</dbReference>
<evidence type="ECO:0000256" key="1">
    <source>
        <dbReference type="SAM" id="SignalP"/>
    </source>
</evidence>
<dbReference type="Proteomes" id="UP000192411">
    <property type="component" value="Unassembled WGS sequence"/>
</dbReference>
<dbReference type="EMBL" id="MVIM01000006">
    <property type="protein sequence ID" value="ORB65085.1"/>
    <property type="molecule type" value="Genomic_DNA"/>
</dbReference>
<gene>
    <name evidence="3" type="ORF">BST47_13250</name>
</gene>
<feature type="chain" id="PRO_5039037220" description="PknH-like extracellular domain-containing protein" evidence="1">
    <location>
        <begin position="27"/>
        <end position="213"/>
    </location>
</feature>
<evidence type="ECO:0000313" key="4">
    <source>
        <dbReference type="Proteomes" id="UP000192411"/>
    </source>
</evidence>
<dbReference type="AlphaFoldDB" id="A0A1X0JRB1"/>
<sequence length="213" mass="22393">MPVATRSFLVWGVAALLAAGCTQSVAGTAVRAVPGLDDDSRSPVDVESVVLDQSQMRAITGAGEDLSIIPSMDGKIPVDVDSLVKGAPPQCEWLFAESQTFGPDVEEFHKTTFQNPPDGALISEGVAAYRDTETARAAFDSLVSRVDDCGSTALGSALVGEWTSGSQALTMRPGACGRDYRVKSVVMVEVTFCHFPGSVPDIVMTNILANVPE</sequence>
<evidence type="ECO:0000313" key="3">
    <source>
        <dbReference type="EMBL" id="ORB65085.1"/>
    </source>
</evidence>
<dbReference type="OrthoDB" id="4613034at2"/>